<organism evidence="11 12">
    <name type="scientific">Ulvibacterium marinum</name>
    <dbReference type="NCBI Taxonomy" id="2419782"/>
    <lineage>
        <taxon>Bacteria</taxon>
        <taxon>Pseudomonadati</taxon>
        <taxon>Bacteroidota</taxon>
        <taxon>Flavobacteriia</taxon>
        <taxon>Flavobacteriales</taxon>
        <taxon>Flavobacteriaceae</taxon>
        <taxon>Ulvibacterium</taxon>
    </lineage>
</organism>
<name>A0A3B0C1K2_9FLAO</name>
<dbReference type="InterPro" id="IPR006674">
    <property type="entry name" value="HD_domain"/>
</dbReference>
<evidence type="ECO:0000256" key="5">
    <source>
        <dbReference type="ARBA" id="ARBA00022989"/>
    </source>
</evidence>
<dbReference type="InterPro" id="IPR043760">
    <property type="entry name" value="PycTM_dom"/>
</dbReference>
<protein>
    <submittedName>
        <fullName evidence="11">HD domain-containing protein</fullName>
    </submittedName>
</protein>
<reference evidence="11 12" key="1">
    <citation type="submission" date="2018-10" db="EMBL/GenBank/DDBJ databases">
        <title>Ulvibacterium marinum gen. nov., sp. nov., a novel marine bacterium of the family Flavobacteriaceae, isolated from a culture of the green alga Ulva prolifera.</title>
        <authorList>
            <person name="Zhang Z."/>
        </authorList>
    </citation>
    <scope>NUCLEOTIDE SEQUENCE [LARGE SCALE GENOMIC DNA]</scope>
    <source>
        <strain evidence="11 12">CCMM003</strain>
    </source>
</reference>
<evidence type="ECO:0000256" key="1">
    <source>
        <dbReference type="ARBA" id="ARBA00004236"/>
    </source>
</evidence>
<dbReference type="PANTHER" id="PTHR21174:SF0">
    <property type="entry name" value="HD PHOSPHOHYDROLASE FAMILY PROTEIN-RELATED"/>
    <property type="match status" value="1"/>
</dbReference>
<evidence type="ECO:0000256" key="7">
    <source>
        <dbReference type="ARBA" id="ARBA00023136"/>
    </source>
</evidence>
<comment type="caution">
    <text evidence="11">The sequence shown here is derived from an EMBL/GenBank/DDBJ whole genome shotgun (WGS) entry which is preliminary data.</text>
</comment>
<sequence>MVQNNDILKKITEHITNILTTELDGSYVYHNLKHTKFVVASAKEIMEDVSLDDQTTEVILIAAWFHDVGYVHAIEGHEERSCTMAKEFLGKLDYSQPKIDMVCDLIRATERNHVPKTDSEKIIKDADWSHLGKKKYMALAELLKEEINSTTDRKIAATDWRNENINLFRSEHRFYTDYAQKNWQERKDKNLRRLMKAKKSEKKLVRKEKLKASLKNNSPDRGIQTLYRVTLRNHLKLSDIADTKANILLSVNAIIISMALSNLIPKLDNPSNDYLIYPTLIFIIFSIASMILSVSATKPNVTSGEFNIEDVKAKKVNILFFGNFHKMALKDYENAIEGMLNDKDYIYSSLTKDLYFLGVVLSRKYKLLRWTYTLFMTGMIISVIVFFVAFKYFGPERLLVIPELVK</sequence>
<dbReference type="InterPro" id="IPR003607">
    <property type="entry name" value="HD/PDEase_dom"/>
</dbReference>
<dbReference type="SUPFAM" id="SSF109604">
    <property type="entry name" value="HD-domain/PDEase-like"/>
    <property type="match status" value="1"/>
</dbReference>
<dbReference type="GO" id="GO:0000166">
    <property type="term" value="F:nucleotide binding"/>
    <property type="evidence" value="ECO:0007669"/>
    <property type="project" value="UniProtKB-KW"/>
</dbReference>
<dbReference type="Pfam" id="PF18967">
    <property type="entry name" value="PycTM"/>
    <property type="match status" value="1"/>
</dbReference>
<gene>
    <name evidence="11" type="ORF">D7Z94_21135</name>
</gene>
<evidence type="ECO:0000313" key="12">
    <source>
        <dbReference type="Proteomes" id="UP000276603"/>
    </source>
</evidence>
<evidence type="ECO:0000313" key="11">
    <source>
        <dbReference type="EMBL" id="RKN78701.1"/>
    </source>
</evidence>
<dbReference type="GO" id="GO:0005886">
    <property type="term" value="C:plasma membrane"/>
    <property type="evidence" value="ECO:0007669"/>
    <property type="project" value="UniProtKB-SubCell"/>
</dbReference>
<evidence type="ECO:0000256" key="3">
    <source>
        <dbReference type="ARBA" id="ARBA00022692"/>
    </source>
</evidence>
<feature type="transmembrane region" description="Helical" evidence="8">
    <location>
        <begin position="276"/>
        <end position="296"/>
    </location>
</feature>
<dbReference type="RefSeq" id="WP_120713609.1">
    <property type="nucleotide sequence ID" value="NZ_RBCJ01000004.1"/>
</dbReference>
<evidence type="ECO:0000256" key="6">
    <source>
        <dbReference type="ARBA" id="ARBA00023118"/>
    </source>
</evidence>
<accession>A0A3B0C1K2</accession>
<feature type="transmembrane region" description="Helical" evidence="8">
    <location>
        <begin position="372"/>
        <end position="393"/>
    </location>
</feature>
<comment type="subcellular location">
    <subcellularLocation>
        <location evidence="1">Cell membrane</location>
    </subcellularLocation>
</comment>
<evidence type="ECO:0000259" key="10">
    <source>
        <dbReference type="Pfam" id="PF18967"/>
    </source>
</evidence>
<keyword evidence="4" id="KW-0547">Nucleotide-binding</keyword>
<dbReference type="Gene3D" id="1.10.3210.10">
    <property type="entry name" value="Hypothetical protein af1432"/>
    <property type="match status" value="1"/>
</dbReference>
<evidence type="ECO:0000256" key="8">
    <source>
        <dbReference type="SAM" id="Phobius"/>
    </source>
</evidence>
<dbReference type="PANTHER" id="PTHR21174">
    <property type="match status" value="1"/>
</dbReference>
<proteinExistence type="predicted"/>
<keyword evidence="6" id="KW-0051">Antiviral defense</keyword>
<dbReference type="InterPro" id="IPR009218">
    <property type="entry name" value="HD_phosphohydro"/>
</dbReference>
<dbReference type="Proteomes" id="UP000276603">
    <property type="component" value="Unassembled WGS sequence"/>
</dbReference>
<evidence type="ECO:0000259" key="9">
    <source>
        <dbReference type="Pfam" id="PF01966"/>
    </source>
</evidence>
<dbReference type="GO" id="GO:0051607">
    <property type="term" value="P:defense response to virus"/>
    <property type="evidence" value="ECO:0007669"/>
    <property type="project" value="UniProtKB-KW"/>
</dbReference>
<keyword evidence="7 8" id="KW-0472">Membrane</keyword>
<dbReference type="CDD" id="cd00077">
    <property type="entry name" value="HDc"/>
    <property type="match status" value="1"/>
</dbReference>
<keyword evidence="5 8" id="KW-1133">Transmembrane helix</keyword>
<keyword evidence="3 8" id="KW-0812">Transmembrane</keyword>
<evidence type="ECO:0000256" key="2">
    <source>
        <dbReference type="ARBA" id="ARBA00022475"/>
    </source>
</evidence>
<dbReference type="OrthoDB" id="5728337at2"/>
<feature type="domain" description="HD" evidence="9">
    <location>
        <begin position="32"/>
        <end position="130"/>
    </location>
</feature>
<dbReference type="EMBL" id="RBCJ01000004">
    <property type="protein sequence ID" value="RKN78701.1"/>
    <property type="molecule type" value="Genomic_DNA"/>
</dbReference>
<keyword evidence="12" id="KW-1185">Reference proteome</keyword>
<dbReference type="Pfam" id="PF01966">
    <property type="entry name" value="HD"/>
    <property type="match status" value="1"/>
</dbReference>
<evidence type="ECO:0000256" key="4">
    <source>
        <dbReference type="ARBA" id="ARBA00022741"/>
    </source>
</evidence>
<feature type="domain" description="Pycsar effector protein" evidence="10">
    <location>
        <begin position="226"/>
        <end position="388"/>
    </location>
</feature>
<keyword evidence="2" id="KW-1003">Cell membrane</keyword>
<feature type="transmembrane region" description="Helical" evidence="8">
    <location>
        <begin position="245"/>
        <end position="264"/>
    </location>
</feature>
<dbReference type="AlphaFoldDB" id="A0A3B0C1K2"/>